<dbReference type="Proteomes" id="UP000316495">
    <property type="component" value="Unassembled WGS sequence"/>
</dbReference>
<protein>
    <recommendedName>
        <fullName evidence="3">DUF3800 domain-containing protein</fullName>
    </recommendedName>
</protein>
<reference evidence="1 2" key="1">
    <citation type="submission" date="2017-07" db="EMBL/GenBank/DDBJ databases">
        <title>Mechanisms for carbon and nitrogen cycling indicate functional differentiation within the Candidate Phyla Radiation.</title>
        <authorList>
            <person name="Danczak R.E."/>
            <person name="Johnston M.D."/>
            <person name="Kenah C."/>
            <person name="Slattery M."/>
            <person name="Wrighton K.C."/>
            <person name="Wilkins M.J."/>
        </authorList>
    </citation>
    <scope>NUCLEOTIDE SEQUENCE [LARGE SCALE GENOMIC DNA]</scope>
    <source>
        <strain evidence="1">Athens1014_28</strain>
    </source>
</reference>
<accession>A0A554LMX7</accession>
<comment type="caution">
    <text evidence="1">The sequence shown here is derived from an EMBL/GenBank/DDBJ whole genome shotgun (WGS) entry which is preliminary data.</text>
</comment>
<sequence length="247" mass="28966">MPNILQKNYIFLDESGKPEVFSSRGINLVEKNQASKYLVITAVRTQDQLDIQRKVTAFRSELLNDPELTKIFSSAYTLDAFHAQIDYPQVREKFYNFINSLIEIKINVIVVEKLKCYVPLQQNSGKLYGIMTGELLKNICHQSNNTEVIFSRKESKLKLQKELESEVERIRLGYLQLHPNFDAKYSLSYHHNPHYTHGALQIADYVSYSIFQVFENKNRKWYELIKGNIRTIQDICNKKYFTRSNPL</sequence>
<gene>
    <name evidence="1" type="ORF">Athens101428_453</name>
</gene>
<dbReference type="AlphaFoldDB" id="A0A554LMX7"/>
<evidence type="ECO:0000313" key="1">
    <source>
        <dbReference type="EMBL" id="TSC93979.1"/>
    </source>
</evidence>
<name>A0A554LMX7_9BACT</name>
<proteinExistence type="predicted"/>
<dbReference type="Pfam" id="PF12686">
    <property type="entry name" value="DUF3800"/>
    <property type="match status" value="1"/>
</dbReference>
<evidence type="ECO:0000313" key="2">
    <source>
        <dbReference type="Proteomes" id="UP000316495"/>
    </source>
</evidence>
<organism evidence="1 2">
    <name type="scientific">Candidatus Berkelbacteria bacterium Athens1014_28</name>
    <dbReference type="NCBI Taxonomy" id="2017145"/>
    <lineage>
        <taxon>Bacteria</taxon>
        <taxon>Candidatus Berkelbacteria</taxon>
    </lineage>
</organism>
<dbReference type="InterPro" id="IPR024524">
    <property type="entry name" value="DUF3800"/>
</dbReference>
<evidence type="ECO:0008006" key="3">
    <source>
        <dbReference type="Google" id="ProtNLM"/>
    </source>
</evidence>
<dbReference type="EMBL" id="VMGN01000023">
    <property type="protein sequence ID" value="TSC93979.1"/>
    <property type="molecule type" value="Genomic_DNA"/>
</dbReference>